<dbReference type="InterPro" id="IPR011663">
    <property type="entry name" value="UTRA"/>
</dbReference>
<evidence type="ECO:0000256" key="3">
    <source>
        <dbReference type="ARBA" id="ARBA00023163"/>
    </source>
</evidence>
<dbReference type="InterPro" id="IPR028978">
    <property type="entry name" value="Chorismate_lyase_/UTRA_dom_sf"/>
</dbReference>
<dbReference type="PANTHER" id="PTHR44846">
    <property type="entry name" value="MANNOSYL-D-GLYCERATE TRANSPORT/METABOLISM SYSTEM REPRESSOR MNGR-RELATED"/>
    <property type="match status" value="1"/>
</dbReference>
<evidence type="ECO:0000313" key="5">
    <source>
        <dbReference type="EMBL" id="ORJ59359.1"/>
    </source>
</evidence>
<dbReference type="Gene3D" id="1.10.10.10">
    <property type="entry name" value="Winged helix-like DNA-binding domain superfamily/Winged helix DNA-binding domain"/>
    <property type="match status" value="1"/>
</dbReference>
<feature type="domain" description="HTH gntR-type" evidence="4">
    <location>
        <begin position="55"/>
        <end position="121"/>
    </location>
</feature>
<protein>
    <recommendedName>
        <fullName evidence="4">HTH gntR-type domain-containing protein</fullName>
    </recommendedName>
</protein>
<keyword evidence="3" id="KW-0804">Transcription</keyword>
<reference evidence="5 6" key="1">
    <citation type="submission" date="2017-03" db="EMBL/GenBank/DDBJ databases">
        <title>Genomic insights into Mycobacterium simiae human colonization.</title>
        <authorList>
            <person name="Steffani J.L."/>
            <person name="Brunck M.E."/>
            <person name="Cruz E."/>
            <person name="Montiel R."/>
            <person name="Barona F."/>
        </authorList>
    </citation>
    <scope>NUCLEOTIDE SEQUENCE [LARGE SCALE GENOMIC DNA]</scope>
    <source>
        <strain evidence="5 6">MsiGto</strain>
    </source>
</reference>
<dbReference type="InterPro" id="IPR036388">
    <property type="entry name" value="WH-like_DNA-bd_sf"/>
</dbReference>
<dbReference type="GO" id="GO:0003700">
    <property type="term" value="F:DNA-binding transcription factor activity"/>
    <property type="evidence" value="ECO:0007669"/>
    <property type="project" value="InterPro"/>
</dbReference>
<dbReference type="Pfam" id="PF00392">
    <property type="entry name" value="GntR"/>
    <property type="match status" value="1"/>
</dbReference>
<keyword evidence="6" id="KW-1185">Reference proteome</keyword>
<sequence>MRHRSGGGGAGCVAAARDELRLVTTVPDVHLRSRRRWPSRSCSDNLPHHRDGVTSARYLDIADQLASELAQCEPGTRVASEPELATRFGVGRAAARSALQELERRLLVRRIQGAGTFVNRRIDYVISRSRPPSWHATVLASGAVPRSQTKAVERIQLAAEDADQLGWPVGAPTYQIVRHFYIDDLLASITRELVPIDAVPNLDIALQSVESVNLVLCQLGGLRPVRAWCRASLDIPPREVLQSLGIEASDPVWRIDSISRDAETGDVLLSSSAWTRGDAVRVVVELEDCAGAGVGAEGDQND</sequence>
<evidence type="ECO:0000256" key="1">
    <source>
        <dbReference type="ARBA" id="ARBA00023015"/>
    </source>
</evidence>
<dbReference type="GO" id="GO:0045892">
    <property type="term" value="P:negative regulation of DNA-templated transcription"/>
    <property type="evidence" value="ECO:0007669"/>
    <property type="project" value="TreeGrafter"/>
</dbReference>
<dbReference type="SMART" id="SM00345">
    <property type="entry name" value="HTH_GNTR"/>
    <property type="match status" value="1"/>
</dbReference>
<evidence type="ECO:0000256" key="2">
    <source>
        <dbReference type="ARBA" id="ARBA00023125"/>
    </source>
</evidence>
<dbReference type="Proteomes" id="UP000193040">
    <property type="component" value="Unassembled WGS sequence"/>
</dbReference>
<dbReference type="SUPFAM" id="SSF46785">
    <property type="entry name" value="Winged helix' DNA-binding domain"/>
    <property type="match status" value="1"/>
</dbReference>
<dbReference type="Gene3D" id="3.40.1410.10">
    <property type="entry name" value="Chorismate lyase-like"/>
    <property type="match status" value="1"/>
</dbReference>
<dbReference type="InterPro" id="IPR050679">
    <property type="entry name" value="Bact_HTH_transcr_reg"/>
</dbReference>
<evidence type="ECO:0000259" key="4">
    <source>
        <dbReference type="PROSITE" id="PS50949"/>
    </source>
</evidence>
<keyword evidence="2" id="KW-0238">DNA-binding</keyword>
<dbReference type="Pfam" id="PF07702">
    <property type="entry name" value="UTRA"/>
    <property type="match status" value="1"/>
</dbReference>
<dbReference type="CDD" id="cd07377">
    <property type="entry name" value="WHTH_GntR"/>
    <property type="match status" value="1"/>
</dbReference>
<gene>
    <name evidence="5" type="ORF">B5M45_15860</name>
</gene>
<keyword evidence="1" id="KW-0805">Transcription regulation</keyword>
<dbReference type="GO" id="GO:0003677">
    <property type="term" value="F:DNA binding"/>
    <property type="evidence" value="ECO:0007669"/>
    <property type="project" value="UniProtKB-KW"/>
</dbReference>
<evidence type="ECO:0000313" key="6">
    <source>
        <dbReference type="Proteomes" id="UP000193040"/>
    </source>
</evidence>
<dbReference type="SMART" id="SM00866">
    <property type="entry name" value="UTRA"/>
    <property type="match status" value="1"/>
</dbReference>
<dbReference type="EMBL" id="MZZM01000020">
    <property type="protein sequence ID" value="ORJ59359.1"/>
    <property type="molecule type" value="Genomic_DNA"/>
</dbReference>
<proteinExistence type="predicted"/>
<organism evidence="5 6">
    <name type="scientific">Mycobacterium simiae</name>
    <name type="common">Mycobacterium habana</name>
    <dbReference type="NCBI Taxonomy" id="1784"/>
    <lineage>
        <taxon>Bacteria</taxon>
        <taxon>Bacillati</taxon>
        <taxon>Actinomycetota</taxon>
        <taxon>Actinomycetes</taxon>
        <taxon>Mycobacteriales</taxon>
        <taxon>Mycobacteriaceae</taxon>
        <taxon>Mycobacterium</taxon>
        <taxon>Mycobacterium simiae complex</taxon>
    </lineage>
</organism>
<dbReference type="AlphaFoldDB" id="A0A1X0Y2L8"/>
<accession>A0A1X0Y2L8</accession>
<dbReference type="PROSITE" id="PS50949">
    <property type="entry name" value="HTH_GNTR"/>
    <property type="match status" value="1"/>
</dbReference>
<name>A0A1X0Y2L8_MYCSI</name>
<comment type="caution">
    <text evidence="5">The sequence shown here is derived from an EMBL/GenBank/DDBJ whole genome shotgun (WGS) entry which is preliminary data.</text>
</comment>
<dbReference type="InterPro" id="IPR036390">
    <property type="entry name" value="WH_DNA-bd_sf"/>
</dbReference>
<dbReference type="SUPFAM" id="SSF64288">
    <property type="entry name" value="Chorismate lyase-like"/>
    <property type="match status" value="1"/>
</dbReference>
<dbReference type="InterPro" id="IPR000524">
    <property type="entry name" value="Tscrpt_reg_HTH_GntR"/>
</dbReference>
<dbReference type="PANTHER" id="PTHR44846:SF1">
    <property type="entry name" value="MANNOSYL-D-GLYCERATE TRANSPORT_METABOLISM SYSTEM REPRESSOR MNGR-RELATED"/>
    <property type="match status" value="1"/>
</dbReference>